<organism evidence="1 2">
    <name type="scientific">Rubidibacter lacunae KORDI 51-2</name>
    <dbReference type="NCBI Taxonomy" id="582515"/>
    <lineage>
        <taxon>Bacteria</taxon>
        <taxon>Bacillati</taxon>
        <taxon>Cyanobacteriota</taxon>
        <taxon>Cyanophyceae</taxon>
        <taxon>Oscillatoriophycideae</taxon>
        <taxon>Chroococcales</taxon>
        <taxon>Aphanothecaceae</taxon>
        <taxon>Rubidibacter</taxon>
    </lineage>
</organism>
<dbReference type="AlphaFoldDB" id="U5DQX5"/>
<proteinExistence type="predicted"/>
<name>U5DQX5_9CHRO</name>
<sequence>MPTLVMFWDEYNPFRDRIAGMRIENNFDSKRHNVRNSIPRNGYGST</sequence>
<gene>
    <name evidence="1" type="ORF">KR51_00014160</name>
</gene>
<keyword evidence="2" id="KW-1185">Reference proteome</keyword>
<dbReference type="Proteomes" id="UP000016960">
    <property type="component" value="Unassembled WGS sequence"/>
</dbReference>
<reference evidence="1 2" key="1">
    <citation type="submission" date="2013-05" db="EMBL/GenBank/DDBJ databases">
        <title>Draft genome sequence of Rubidibacter lacunae KORDI 51-2.</title>
        <authorList>
            <person name="Choi D.H."/>
            <person name="Noh J.H."/>
            <person name="Kwon K.-K."/>
            <person name="Lee J.-H."/>
            <person name="Ryu J.-Y."/>
        </authorList>
    </citation>
    <scope>NUCLEOTIDE SEQUENCE [LARGE SCALE GENOMIC DNA]</scope>
    <source>
        <strain evidence="1 2">KORDI 51-2</strain>
    </source>
</reference>
<evidence type="ECO:0000313" key="2">
    <source>
        <dbReference type="Proteomes" id="UP000016960"/>
    </source>
</evidence>
<dbReference type="EMBL" id="ASSJ01000035">
    <property type="protein sequence ID" value="ERN42075.1"/>
    <property type="molecule type" value="Genomic_DNA"/>
</dbReference>
<protein>
    <submittedName>
        <fullName evidence="1">Uncharacterized protein</fullName>
    </submittedName>
</protein>
<comment type="caution">
    <text evidence="1">The sequence shown here is derived from an EMBL/GenBank/DDBJ whole genome shotgun (WGS) entry which is preliminary data.</text>
</comment>
<evidence type="ECO:0000313" key="1">
    <source>
        <dbReference type="EMBL" id="ERN42075.1"/>
    </source>
</evidence>
<dbReference type="InParanoid" id="U5DQX5"/>
<accession>U5DQX5</accession>